<organism evidence="8 9">
    <name type="scientific">Pyricularia oryzae</name>
    <name type="common">Rice blast fungus</name>
    <name type="synonym">Magnaporthe oryzae</name>
    <dbReference type="NCBI Taxonomy" id="318829"/>
    <lineage>
        <taxon>Eukaryota</taxon>
        <taxon>Fungi</taxon>
        <taxon>Dikarya</taxon>
        <taxon>Ascomycota</taxon>
        <taxon>Pezizomycotina</taxon>
        <taxon>Sordariomycetes</taxon>
        <taxon>Sordariomycetidae</taxon>
        <taxon>Magnaporthales</taxon>
        <taxon>Pyriculariaceae</taxon>
        <taxon>Pyricularia</taxon>
    </lineage>
</organism>
<feature type="modified residue" description="N6-(pyridoxal phosphate)lysine" evidence="6">
    <location>
        <position position="322"/>
    </location>
</feature>
<dbReference type="GO" id="GO:0030170">
    <property type="term" value="F:pyridoxal phosphate binding"/>
    <property type="evidence" value="ECO:0007669"/>
    <property type="project" value="InterPro"/>
</dbReference>
<evidence type="ECO:0000256" key="7">
    <source>
        <dbReference type="RuleBase" id="RU000382"/>
    </source>
</evidence>
<protein>
    <submittedName>
        <fullName evidence="8">Uncharacterized protein</fullName>
    </submittedName>
</protein>
<dbReference type="InterPro" id="IPR002129">
    <property type="entry name" value="PyrdxlP-dep_de-COase"/>
</dbReference>
<reference evidence="8 9" key="1">
    <citation type="journal article" date="2019" name="Mol. Biol. Evol.">
        <title>Blast fungal genomes show frequent chromosomal changes, gene gains and losses, and effector gene turnover.</title>
        <authorList>
            <person name="Gomez Luciano L.B."/>
            <person name="Jason Tsai I."/>
            <person name="Chuma I."/>
            <person name="Tosa Y."/>
            <person name="Chen Y.H."/>
            <person name="Li J.Y."/>
            <person name="Li M.Y."/>
            <person name="Jade Lu M.Y."/>
            <person name="Nakayashiki H."/>
            <person name="Li W.H."/>
        </authorList>
    </citation>
    <scope>NUCLEOTIDE SEQUENCE [LARGE SCALE GENOMIC DNA]</scope>
    <source>
        <strain evidence="8">MZ5-1-6</strain>
    </source>
</reference>
<dbReference type="Proteomes" id="UP000294847">
    <property type="component" value="Chromosome 6"/>
</dbReference>
<evidence type="ECO:0000256" key="6">
    <source>
        <dbReference type="PIRSR" id="PIRSR602129-50"/>
    </source>
</evidence>
<proteinExistence type="inferred from homology"/>
<evidence type="ECO:0000256" key="3">
    <source>
        <dbReference type="ARBA" id="ARBA00022793"/>
    </source>
</evidence>
<name>A0A4P7NRK3_PYROR</name>
<sequence length="515" mass="54924">MTQKVLPVLNRAEEVATLIDAVKSLIVPFIRAADEAAVLKVDGGAALAAAGSARNSLVEPLEPNDLVSRLAFSLPEKEGHGREGLLEIIHQILTYSVNTWDQGFLDKLYASTNAVGVVSELLLSVLNTNLHVFQVSPALTIIEKTTARTFAALFGFTGPNAGGVTISGGSASNMTSIIIARNTLFPDSKVQGNGDHRFVLFTSAHGHYSVEKAAQACGMGSSNVAAVAVDKQGRMIPSALREEIIKAKSEGKTPLYVNATAGTTVLGSFDLFEEISAICKEFGLWMHVDGSWGGSVVFSAQQRRDKLAGVHLADSITVNPHKMLNVPVTCSFLLGPDMRVFHRANTLPAGYLFHNGGCGDGEDPDKPTEFWDLADLTLQCGRRGDSLKLALSWIYHGAAGLERQVDGAFEVATHLATLVERHPDLELLSSNPPPCLQVCFYYTPGGVGAAAVGAAENTRRTRAMAKLLIIRGFMVDYAPGEHGSFFRVVVNCQTLKGTVEGLVRGIEAVGQEVVA</sequence>
<evidence type="ECO:0000256" key="2">
    <source>
        <dbReference type="ARBA" id="ARBA00009533"/>
    </source>
</evidence>
<keyword evidence="5 7" id="KW-0456">Lyase</keyword>
<dbReference type="PANTHER" id="PTHR45677:SF8">
    <property type="entry name" value="CYSTEINE SULFINIC ACID DECARBOXYLASE"/>
    <property type="match status" value="1"/>
</dbReference>
<dbReference type="Gene3D" id="3.40.640.10">
    <property type="entry name" value="Type I PLP-dependent aspartate aminotransferase-like (Major domain)"/>
    <property type="match status" value="1"/>
</dbReference>
<dbReference type="EMBL" id="CP034209">
    <property type="protein sequence ID" value="QBZ64902.1"/>
    <property type="molecule type" value="Genomic_DNA"/>
</dbReference>
<evidence type="ECO:0000256" key="1">
    <source>
        <dbReference type="ARBA" id="ARBA00001933"/>
    </source>
</evidence>
<comment type="similarity">
    <text evidence="2 7">Belongs to the group II decarboxylase family.</text>
</comment>
<dbReference type="GO" id="GO:0005737">
    <property type="term" value="C:cytoplasm"/>
    <property type="evidence" value="ECO:0007669"/>
    <property type="project" value="TreeGrafter"/>
</dbReference>
<keyword evidence="3" id="KW-0210">Decarboxylase</keyword>
<dbReference type="PANTHER" id="PTHR45677">
    <property type="entry name" value="GLUTAMATE DECARBOXYLASE-RELATED"/>
    <property type="match status" value="1"/>
</dbReference>
<evidence type="ECO:0000313" key="9">
    <source>
        <dbReference type="Proteomes" id="UP000294847"/>
    </source>
</evidence>
<dbReference type="Pfam" id="PF00282">
    <property type="entry name" value="Pyridoxal_deC"/>
    <property type="match status" value="1"/>
</dbReference>
<dbReference type="GO" id="GO:0019752">
    <property type="term" value="P:carboxylic acid metabolic process"/>
    <property type="evidence" value="ECO:0007669"/>
    <property type="project" value="InterPro"/>
</dbReference>
<dbReference type="AlphaFoldDB" id="A0A4P7NRK3"/>
<evidence type="ECO:0000256" key="4">
    <source>
        <dbReference type="ARBA" id="ARBA00022898"/>
    </source>
</evidence>
<gene>
    <name evidence="8" type="ORF">PoMZ_06603</name>
</gene>
<comment type="cofactor">
    <cofactor evidence="1 6 7">
        <name>pyridoxal 5'-phosphate</name>
        <dbReference type="ChEBI" id="CHEBI:597326"/>
    </cofactor>
</comment>
<dbReference type="SUPFAM" id="SSF53383">
    <property type="entry name" value="PLP-dependent transferases"/>
    <property type="match status" value="1"/>
</dbReference>
<evidence type="ECO:0000313" key="8">
    <source>
        <dbReference type="EMBL" id="QBZ64902.1"/>
    </source>
</evidence>
<dbReference type="SMR" id="A0A4P7NRK3"/>
<keyword evidence="4 6" id="KW-0663">Pyridoxal phosphate</keyword>
<dbReference type="InterPro" id="IPR015424">
    <property type="entry name" value="PyrdxlP-dep_Trfase"/>
</dbReference>
<evidence type="ECO:0000256" key="5">
    <source>
        <dbReference type="ARBA" id="ARBA00023239"/>
    </source>
</evidence>
<dbReference type="InterPro" id="IPR015421">
    <property type="entry name" value="PyrdxlP-dep_Trfase_major"/>
</dbReference>
<accession>A0A4P7NRK3</accession>
<dbReference type="OMA" id="RHATYHA"/>
<dbReference type="Gene3D" id="3.90.1150.170">
    <property type="match status" value="1"/>
</dbReference>
<dbReference type="GO" id="GO:0016831">
    <property type="term" value="F:carboxy-lyase activity"/>
    <property type="evidence" value="ECO:0007669"/>
    <property type="project" value="UniProtKB-KW"/>
</dbReference>